<accession>A0A484FYF4</accession>
<sequence length="271" mass="30695">MWATLAKRSTTKIDDIHVVLANLTDFKASEIQRLPQMQERTKVMLQSMEKFPARMLFVDGHRPMASKDHPDRWVLATPEQATLDTDTHSWEPVAEPFTKNRDAISIHNPTEDKSLEPLLKGQFFLIKSGGMVGDQLQVAVRRDNSCTDEYLVKCIKPDEDELYRSADQIAFLLLVRENYPTGTIYRGARFLSAGKTTTCPGTSVEQPICRFDCPVTAELLSSPPPHALDEVKKVVAEELPHSHHLVMECSPTNSLGANYMLRPYLSFFWAY</sequence>
<keyword evidence="2" id="KW-1185">Reference proteome</keyword>
<reference evidence="2" key="2">
    <citation type="journal article" date="2019" name="Mol. Plant Microbe Interact.">
        <title>Genome sequence resources for four phytopathogenic fungi from the Colletotrichum orbiculare species complex.</title>
        <authorList>
            <person name="Gan P."/>
            <person name="Tsushima A."/>
            <person name="Narusaka M."/>
            <person name="Narusaka Y."/>
            <person name="Takano Y."/>
            <person name="Kubo Y."/>
            <person name="Shirasu K."/>
        </authorList>
    </citation>
    <scope>GENOME REANNOTATION</scope>
    <source>
        <strain evidence="2">104-T / ATCC 96160 / CBS 514.97 / LARS 414 / MAFF 240422</strain>
    </source>
</reference>
<organism evidence="1 2">
    <name type="scientific">Colletotrichum orbiculare (strain 104-T / ATCC 96160 / CBS 514.97 / LARS 414 / MAFF 240422)</name>
    <name type="common">Cucumber anthracnose fungus</name>
    <name type="synonym">Colletotrichum lagenarium</name>
    <dbReference type="NCBI Taxonomy" id="1213857"/>
    <lineage>
        <taxon>Eukaryota</taxon>
        <taxon>Fungi</taxon>
        <taxon>Dikarya</taxon>
        <taxon>Ascomycota</taxon>
        <taxon>Pezizomycotina</taxon>
        <taxon>Sordariomycetes</taxon>
        <taxon>Hypocreomycetidae</taxon>
        <taxon>Glomerellales</taxon>
        <taxon>Glomerellaceae</taxon>
        <taxon>Colletotrichum</taxon>
        <taxon>Colletotrichum orbiculare species complex</taxon>
    </lineage>
</organism>
<name>A0A484FYF4_COLOR</name>
<gene>
    <name evidence="1" type="ORF">Cob_v003343</name>
</gene>
<reference evidence="2" key="1">
    <citation type="journal article" date="2013" name="New Phytol.">
        <title>Comparative genomic and transcriptomic analyses reveal the hemibiotrophic stage shift of Colletotrichum fungi.</title>
        <authorList>
            <person name="Gan P."/>
            <person name="Ikeda K."/>
            <person name="Irieda H."/>
            <person name="Narusaka M."/>
            <person name="O'Connell R.J."/>
            <person name="Narusaka Y."/>
            <person name="Takano Y."/>
            <person name="Kubo Y."/>
            <person name="Shirasu K."/>
        </authorList>
    </citation>
    <scope>NUCLEOTIDE SEQUENCE [LARGE SCALE GENOMIC DNA]</scope>
    <source>
        <strain evidence="2">104-T / ATCC 96160 / CBS 514.97 / LARS 414 / MAFF 240422</strain>
    </source>
</reference>
<proteinExistence type="predicted"/>
<dbReference type="Proteomes" id="UP000014480">
    <property type="component" value="Unassembled WGS sequence"/>
</dbReference>
<dbReference type="AlphaFoldDB" id="A0A484FYF4"/>
<dbReference type="EMBL" id="AMCV02000005">
    <property type="protein sequence ID" value="TDZ23499.1"/>
    <property type="molecule type" value="Genomic_DNA"/>
</dbReference>
<dbReference type="OrthoDB" id="2426273at2759"/>
<evidence type="ECO:0000313" key="1">
    <source>
        <dbReference type="EMBL" id="TDZ23499.1"/>
    </source>
</evidence>
<comment type="caution">
    <text evidence="1">The sequence shown here is derived from an EMBL/GenBank/DDBJ whole genome shotgun (WGS) entry which is preliminary data.</text>
</comment>
<protein>
    <submittedName>
        <fullName evidence="1">Uncharacterized protein</fullName>
    </submittedName>
</protein>
<evidence type="ECO:0000313" key="2">
    <source>
        <dbReference type="Proteomes" id="UP000014480"/>
    </source>
</evidence>